<organism evidence="1">
    <name type="scientific">marine metagenome</name>
    <dbReference type="NCBI Taxonomy" id="408172"/>
    <lineage>
        <taxon>unclassified sequences</taxon>
        <taxon>metagenomes</taxon>
        <taxon>ecological metagenomes</taxon>
    </lineage>
</organism>
<gene>
    <name evidence="1" type="ORF">METZ01_LOCUS421943</name>
</gene>
<proteinExistence type="predicted"/>
<dbReference type="EMBL" id="UINC01166892">
    <property type="protein sequence ID" value="SVD69089.1"/>
    <property type="molecule type" value="Genomic_DNA"/>
</dbReference>
<name>A0A382XE21_9ZZZZ</name>
<feature type="non-terminal residue" evidence="1">
    <location>
        <position position="1"/>
    </location>
</feature>
<protein>
    <submittedName>
        <fullName evidence="1">Uncharacterized protein</fullName>
    </submittedName>
</protein>
<accession>A0A382XE21</accession>
<evidence type="ECO:0000313" key="1">
    <source>
        <dbReference type="EMBL" id="SVD69089.1"/>
    </source>
</evidence>
<reference evidence="1" key="1">
    <citation type="submission" date="2018-05" db="EMBL/GenBank/DDBJ databases">
        <authorList>
            <person name="Lanie J.A."/>
            <person name="Ng W.-L."/>
            <person name="Kazmierczak K.M."/>
            <person name="Andrzejewski T.M."/>
            <person name="Davidsen T.M."/>
            <person name="Wayne K.J."/>
            <person name="Tettelin H."/>
            <person name="Glass J.I."/>
            <person name="Rusch D."/>
            <person name="Podicherti R."/>
            <person name="Tsui H.-C.T."/>
            <person name="Winkler M.E."/>
        </authorList>
    </citation>
    <scope>NUCLEOTIDE SEQUENCE</scope>
</reference>
<dbReference type="AlphaFoldDB" id="A0A382XE21"/>
<sequence>ERLECDLTLRAGKVVWDRPGLTCPDWENGGPSYFDLPGTQVIGVPRIWRA</sequence>